<dbReference type="Proteomes" id="UP000838763">
    <property type="component" value="Unassembled WGS sequence"/>
</dbReference>
<feature type="compositionally biased region" description="Basic residues" evidence="1">
    <location>
        <begin position="16"/>
        <end position="26"/>
    </location>
</feature>
<evidence type="ECO:0000313" key="2">
    <source>
        <dbReference type="EMBL" id="CAI4212726.1"/>
    </source>
</evidence>
<gene>
    <name evidence="2" type="ORF">PPNO1_LOCUS2475</name>
</gene>
<evidence type="ECO:0000256" key="1">
    <source>
        <dbReference type="SAM" id="MobiDB-lite"/>
    </source>
</evidence>
<dbReference type="PANTHER" id="PTHR12459">
    <property type="entry name" value="TRANSMEMBRANE PROTEIN 135-RELATED"/>
    <property type="match status" value="1"/>
</dbReference>
<protein>
    <recommendedName>
        <fullName evidence="4">Integral membrane protein</fullName>
    </recommendedName>
</protein>
<accession>A0A9P1M745</accession>
<organism evidence="2 3">
    <name type="scientific">Parascedosporium putredinis</name>
    <dbReference type="NCBI Taxonomy" id="1442378"/>
    <lineage>
        <taxon>Eukaryota</taxon>
        <taxon>Fungi</taxon>
        <taxon>Dikarya</taxon>
        <taxon>Ascomycota</taxon>
        <taxon>Pezizomycotina</taxon>
        <taxon>Sordariomycetes</taxon>
        <taxon>Hypocreomycetidae</taxon>
        <taxon>Microascales</taxon>
        <taxon>Microascaceae</taxon>
        <taxon>Parascedosporium</taxon>
    </lineage>
</organism>
<name>A0A9P1M745_9PEZI</name>
<dbReference type="OrthoDB" id="4021778at2759"/>
<dbReference type="EMBL" id="CALLCH030000005">
    <property type="protein sequence ID" value="CAI4212726.1"/>
    <property type="molecule type" value="Genomic_DNA"/>
</dbReference>
<reference evidence="2" key="1">
    <citation type="submission" date="2022-11" db="EMBL/GenBank/DDBJ databases">
        <authorList>
            <person name="Scott C."/>
            <person name="Bruce N."/>
        </authorList>
    </citation>
    <scope>NUCLEOTIDE SEQUENCE</scope>
</reference>
<proteinExistence type="predicted"/>
<keyword evidence="3" id="KW-1185">Reference proteome</keyword>
<dbReference type="InterPro" id="IPR026749">
    <property type="entry name" value="Tmem135"/>
</dbReference>
<dbReference type="AlphaFoldDB" id="A0A9P1M745"/>
<evidence type="ECO:0008006" key="4">
    <source>
        <dbReference type="Google" id="ProtNLM"/>
    </source>
</evidence>
<feature type="region of interest" description="Disordered" evidence="1">
    <location>
        <begin position="1"/>
        <end position="40"/>
    </location>
</feature>
<comment type="caution">
    <text evidence="2">The sequence shown here is derived from an EMBL/GenBank/DDBJ whole genome shotgun (WGS) entry which is preliminary data.</text>
</comment>
<dbReference type="PANTHER" id="PTHR12459:SF15">
    <property type="entry name" value="TRANSMEMBRANE PROTEIN 135"/>
    <property type="match status" value="1"/>
</dbReference>
<sequence>MSPSALASGRPSYISAKRRAAKSRRKQGADGEGDEGQGQGEERLLASLRRTLASGLGWNRFPAFCAALAGGSTLLEVPVRRLLQKLFGSALVGLALTNLYRDHPRAIRVPPGVEAKTIHHAGRTLDLTLFAVTRALDLVVRELWSSFSSSSSSSSTPSKRSKLDTFVRNIADPTVFSLSKWISSAAAVDDRLIEALRLCKQGRLRYGQDTGCADLLGSMCADFHLPIAWGDPAKTVPFPCELVHMGCGPSCERHALSRFFRSFAWSAATYLPLNLALQLRRPSARGLKRALLDALRSSAFLGSFIALFYYGVCLARTRVGPALLGTHLAARDAMDGGRCVAAGCFLCGWSILLEVPAAGPSSPSSKYAREDQWKETLAFATSAALLFTAAAEDKTKVRGVLGKLLAKVMQK</sequence>
<evidence type="ECO:0000313" key="3">
    <source>
        <dbReference type="Proteomes" id="UP000838763"/>
    </source>
</evidence>